<feature type="domain" description="MADF" evidence="1">
    <location>
        <begin position="3"/>
        <end position="93"/>
    </location>
</feature>
<reference evidence="2" key="1">
    <citation type="submission" date="2015-11" db="EMBL/GenBank/DDBJ databases">
        <title>De novo transcriptome assembly of four potential Pierce s Disease insect vectors from Arizona vineyards.</title>
        <authorList>
            <person name="Tassone E.E."/>
        </authorList>
    </citation>
    <scope>NUCLEOTIDE SEQUENCE</scope>
</reference>
<proteinExistence type="predicted"/>
<dbReference type="PANTHER" id="PTHR21505">
    <property type="entry name" value="MADF DOMAIN-CONTAINING PROTEIN-RELATED"/>
    <property type="match status" value="1"/>
</dbReference>
<dbReference type="PROSITE" id="PS51029">
    <property type="entry name" value="MADF"/>
    <property type="match status" value="1"/>
</dbReference>
<dbReference type="AlphaFoldDB" id="A0A1B6LAE2"/>
<feature type="non-terminal residue" evidence="2">
    <location>
        <position position="1"/>
    </location>
</feature>
<evidence type="ECO:0000259" key="1">
    <source>
        <dbReference type="PROSITE" id="PS51029"/>
    </source>
</evidence>
<gene>
    <name evidence="2" type="ORF">g.55073</name>
</gene>
<accession>A0A1B6LAE2</accession>
<feature type="non-terminal residue" evidence="2">
    <location>
        <position position="114"/>
    </location>
</feature>
<dbReference type="PANTHER" id="PTHR21505:SF8">
    <property type="entry name" value="DPT-YFP REPRESSOR BY OVEREXPRESSION, ISOFORM D-RELATED"/>
    <property type="match status" value="1"/>
</dbReference>
<dbReference type="Pfam" id="PF10545">
    <property type="entry name" value="MADF_DNA_bdg"/>
    <property type="match status" value="1"/>
</dbReference>
<name>A0A1B6LAE2_9HEMI</name>
<organism evidence="2">
    <name type="scientific">Graphocephala atropunctata</name>
    <dbReference type="NCBI Taxonomy" id="36148"/>
    <lineage>
        <taxon>Eukaryota</taxon>
        <taxon>Metazoa</taxon>
        <taxon>Ecdysozoa</taxon>
        <taxon>Arthropoda</taxon>
        <taxon>Hexapoda</taxon>
        <taxon>Insecta</taxon>
        <taxon>Pterygota</taxon>
        <taxon>Neoptera</taxon>
        <taxon>Paraneoptera</taxon>
        <taxon>Hemiptera</taxon>
        <taxon>Auchenorrhyncha</taxon>
        <taxon>Membracoidea</taxon>
        <taxon>Cicadellidae</taxon>
        <taxon>Cicadellinae</taxon>
        <taxon>Cicadellini</taxon>
        <taxon>Graphocephala</taxon>
    </lineage>
</organism>
<protein>
    <recommendedName>
        <fullName evidence="1">MADF domain-containing protein</fullName>
    </recommendedName>
</protein>
<evidence type="ECO:0000313" key="2">
    <source>
        <dbReference type="EMBL" id="JAT20668.1"/>
    </source>
</evidence>
<sequence>SCKISNERIERPCMWDQTTELYRNKAVRETALLEILLAMNIPGFGITEVKLKIKAVRSTYMGELTKQEKSAKSGSGADDLYVPNIKWFKLIKNVMDKETLKRRTNSTMNGGGIQ</sequence>
<dbReference type="EMBL" id="GEBQ01019309">
    <property type="protein sequence ID" value="JAT20668.1"/>
    <property type="molecule type" value="Transcribed_RNA"/>
</dbReference>
<dbReference type="InterPro" id="IPR006578">
    <property type="entry name" value="MADF-dom"/>
</dbReference>